<dbReference type="AlphaFoldDB" id="D5V5J1"/>
<evidence type="ECO:0000313" key="12">
    <source>
        <dbReference type="EMBL" id="ADG92027.1"/>
    </source>
</evidence>
<evidence type="ECO:0000256" key="10">
    <source>
        <dbReference type="RuleBase" id="RU367011"/>
    </source>
</evidence>
<dbReference type="InterPro" id="IPR001148">
    <property type="entry name" value="CA_dom"/>
</dbReference>
<sequence precursor="true">MKKYVISLLVSGILLAANASENGEAKTSNETHKKHDSHWSYEGNNGPKFWGTINPSFQTCENGERQSPINITKEATVATNSLGNLFFDYKDTSISIINNGHTIQVNSDNQSSALFQGKKFKLLQFHFHSKSEHTVNGEYYPLELHLVHQAEDGELGVVGVFFKLGDYNSSLQKVLKFMPKDAGGKNEIDKFSINPNDFLPKDRGYYHYLGSLTTPPCTQIVEWYVMKNPITLSQKQLEQFQNLYNGNFRPTYPLNKRIVLEK</sequence>
<dbReference type="Proteomes" id="UP000000939">
    <property type="component" value="Chromosome"/>
</dbReference>
<keyword evidence="13" id="KW-1185">Reference proteome</keyword>
<evidence type="ECO:0000256" key="5">
    <source>
        <dbReference type="ARBA" id="ARBA00014628"/>
    </source>
</evidence>
<comment type="catalytic activity">
    <reaction evidence="9 10">
        <text>hydrogencarbonate + H(+) = CO2 + H2O</text>
        <dbReference type="Rhea" id="RHEA:10748"/>
        <dbReference type="ChEBI" id="CHEBI:15377"/>
        <dbReference type="ChEBI" id="CHEBI:15378"/>
        <dbReference type="ChEBI" id="CHEBI:16526"/>
        <dbReference type="ChEBI" id="CHEBI:17544"/>
        <dbReference type="EC" id="4.2.1.1"/>
    </reaction>
</comment>
<dbReference type="InterPro" id="IPR041891">
    <property type="entry name" value="Alpha_CA_prokaryot-like"/>
</dbReference>
<dbReference type="InterPro" id="IPR023561">
    <property type="entry name" value="Carbonic_anhydrase_a-class"/>
</dbReference>
<dbReference type="GO" id="GO:0008270">
    <property type="term" value="F:zinc ion binding"/>
    <property type="evidence" value="ECO:0007669"/>
    <property type="project" value="UniProtKB-UniRule"/>
</dbReference>
<dbReference type="SUPFAM" id="SSF51069">
    <property type="entry name" value="Carbonic anhydrase"/>
    <property type="match status" value="1"/>
</dbReference>
<keyword evidence="10" id="KW-0732">Signal</keyword>
<evidence type="ECO:0000256" key="6">
    <source>
        <dbReference type="ARBA" id="ARBA00022723"/>
    </source>
</evidence>
<comment type="function">
    <text evidence="2 10">Reversible hydration of carbon dioxide.</text>
</comment>
<gene>
    <name evidence="12" type="ordered locus">Arnit_0361</name>
</gene>
<dbReference type="PANTHER" id="PTHR18952:SF265">
    <property type="entry name" value="CARBONIC ANHYDRASE"/>
    <property type="match status" value="1"/>
</dbReference>
<proteinExistence type="inferred from homology"/>
<evidence type="ECO:0000259" key="11">
    <source>
        <dbReference type="PROSITE" id="PS51144"/>
    </source>
</evidence>
<dbReference type="CDD" id="cd03124">
    <property type="entry name" value="alpha_CA_prokaryotic_like"/>
    <property type="match status" value="1"/>
</dbReference>
<name>D5V5J1_ARCNC</name>
<evidence type="ECO:0000256" key="2">
    <source>
        <dbReference type="ARBA" id="ARBA00002904"/>
    </source>
</evidence>
<dbReference type="Pfam" id="PF00194">
    <property type="entry name" value="Carb_anhydrase"/>
    <property type="match status" value="1"/>
</dbReference>
<dbReference type="PANTHER" id="PTHR18952">
    <property type="entry name" value="CARBONIC ANHYDRASE"/>
    <property type="match status" value="1"/>
</dbReference>
<dbReference type="SMART" id="SM01057">
    <property type="entry name" value="Carb_anhydrase"/>
    <property type="match status" value="1"/>
</dbReference>
<dbReference type="KEGG" id="ant:Arnit_0361"/>
<accession>D5V5J1</accession>
<dbReference type="PROSITE" id="PS51144">
    <property type="entry name" value="ALPHA_CA_2"/>
    <property type="match status" value="1"/>
</dbReference>
<comment type="similarity">
    <text evidence="3 10">Belongs to the alpha-carbonic anhydrase family.</text>
</comment>
<dbReference type="EC" id="4.2.1.1" evidence="4 10"/>
<protein>
    <recommendedName>
        <fullName evidence="5 10">Carbonic anhydrase</fullName>
        <ecNumber evidence="4 10">4.2.1.1</ecNumber>
    </recommendedName>
</protein>
<dbReference type="InterPro" id="IPR018338">
    <property type="entry name" value="Carbonic_anhydrase_a-class_CS"/>
</dbReference>
<evidence type="ECO:0000256" key="8">
    <source>
        <dbReference type="ARBA" id="ARBA00023239"/>
    </source>
</evidence>
<dbReference type="RefSeq" id="WP_013134172.1">
    <property type="nucleotide sequence ID" value="NC_014166.1"/>
</dbReference>
<dbReference type="OrthoDB" id="5327615at2"/>
<feature type="domain" description="Alpha-carbonic anhydrase" evidence="11">
    <location>
        <begin position="37"/>
        <end position="262"/>
    </location>
</feature>
<organism evidence="12 13">
    <name type="scientific">Arcobacter nitrofigilis (strain ATCC 33309 / DSM 7299 / CCUG 15893 / LMG 7604 / NCTC 12251 / CI)</name>
    <name type="common">Campylobacter nitrofigilis</name>
    <dbReference type="NCBI Taxonomy" id="572480"/>
    <lineage>
        <taxon>Bacteria</taxon>
        <taxon>Pseudomonadati</taxon>
        <taxon>Campylobacterota</taxon>
        <taxon>Epsilonproteobacteria</taxon>
        <taxon>Campylobacterales</taxon>
        <taxon>Arcobacteraceae</taxon>
        <taxon>Arcobacter</taxon>
    </lineage>
</organism>
<dbReference type="InterPro" id="IPR036398">
    <property type="entry name" value="CA_dom_sf"/>
</dbReference>
<comment type="cofactor">
    <cofactor evidence="1 10">
        <name>Zn(2+)</name>
        <dbReference type="ChEBI" id="CHEBI:29105"/>
    </cofactor>
</comment>
<keyword evidence="6 10" id="KW-0479">Metal-binding</keyword>
<feature type="chain" id="PRO_5025089369" description="Carbonic anhydrase" evidence="10">
    <location>
        <begin position="20"/>
        <end position="262"/>
    </location>
</feature>
<evidence type="ECO:0000256" key="9">
    <source>
        <dbReference type="ARBA" id="ARBA00048348"/>
    </source>
</evidence>
<dbReference type="GO" id="GO:0004089">
    <property type="term" value="F:carbonate dehydratase activity"/>
    <property type="evidence" value="ECO:0007669"/>
    <property type="project" value="UniProtKB-UniRule"/>
</dbReference>
<keyword evidence="7 10" id="KW-0862">Zinc</keyword>
<dbReference type="STRING" id="572480.Arnit_0361"/>
<evidence type="ECO:0000256" key="1">
    <source>
        <dbReference type="ARBA" id="ARBA00001947"/>
    </source>
</evidence>
<dbReference type="Gene3D" id="3.10.200.10">
    <property type="entry name" value="Alpha carbonic anhydrase"/>
    <property type="match status" value="1"/>
</dbReference>
<dbReference type="PROSITE" id="PS00162">
    <property type="entry name" value="ALPHA_CA_1"/>
    <property type="match status" value="1"/>
</dbReference>
<evidence type="ECO:0000256" key="4">
    <source>
        <dbReference type="ARBA" id="ARBA00012925"/>
    </source>
</evidence>
<dbReference type="EMBL" id="CP001999">
    <property type="protein sequence ID" value="ADG92027.1"/>
    <property type="molecule type" value="Genomic_DNA"/>
</dbReference>
<feature type="signal peptide" evidence="10">
    <location>
        <begin position="1"/>
        <end position="19"/>
    </location>
</feature>
<evidence type="ECO:0000256" key="3">
    <source>
        <dbReference type="ARBA" id="ARBA00010718"/>
    </source>
</evidence>
<keyword evidence="8 10" id="KW-0456">Lyase</keyword>
<dbReference type="HOGENOM" id="CLU_039326_0_2_7"/>
<dbReference type="eggNOG" id="COG3338">
    <property type="taxonomic scope" value="Bacteria"/>
</dbReference>
<reference evidence="12 13" key="1">
    <citation type="journal article" date="2010" name="Stand. Genomic Sci.">
        <title>Complete genome sequence of Arcobacter nitrofigilis type strain (CI).</title>
        <authorList>
            <person name="Pati A."/>
            <person name="Gronow S."/>
            <person name="Lapidus A."/>
            <person name="Copeland A."/>
            <person name="Glavina Del Rio T."/>
            <person name="Nolan M."/>
            <person name="Lucas S."/>
            <person name="Tice H."/>
            <person name="Cheng J.F."/>
            <person name="Han C."/>
            <person name="Chertkov O."/>
            <person name="Bruce D."/>
            <person name="Tapia R."/>
            <person name="Goodwin L."/>
            <person name="Pitluck S."/>
            <person name="Liolios K."/>
            <person name="Ivanova N."/>
            <person name="Mavromatis K."/>
            <person name="Chen A."/>
            <person name="Palaniappan K."/>
            <person name="Land M."/>
            <person name="Hauser L."/>
            <person name="Chang Y.J."/>
            <person name="Jeffries C.D."/>
            <person name="Detter J.C."/>
            <person name="Rohde M."/>
            <person name="Goker M."/>
            <person name="Bristow J."/>
            <person name="Eisen J.A."/>
            <person name="Markowitz V."/>
            <person name="Hugenholtz P."/>
            <person name="Klenk H.P."/>
            <person name="Kyrpides N.C."/>
        </authorList>
    </citation>
    <scope>NUCLEOTIDE SEQUENCE [LARGE SCALE GENOMIC DNA]</scope>
    <source>
        <strain evidence="13">ATCC 33309 / DSM 7299 / CCUG 15893 / LMG 7604 / NCTC 12251 / CI</strain>
    </source>
</reference>
<evidence type="ECO:0000256" key="7">
    <source>
        <dbReference type="ARBA" id="ARBA00022833"/>
    </source>
</evidence>
<evidence type="ECO:0000313" key="13">
    <source>
        <dbReference type="Proteomes" id="UP000000939"/>
    </source>
</evidence>